<accession>A0ABW5B1A6</accession>
<name>A0ABW5B1A6_9FLAO</name>
<sequence length="64" mass="7362">MGHIKLELTIDETNVILNALGQLSYIKVVDLIQKIQQQGAFQLKDIDKGDTMEEEKYIEETIQQ</sequence>
<protein>
    <submittedName>
        <fullName evidence="1">Uncharacterized protein</fullName>
    </submittedName>
</protein>
<dbReference type="RefSeq" id="WP_378320897.1">
    <property type="nucleotide sequence ID" value="NZ_JBHUHY010000015.1"/>
</dbReference>
<evidence type="ECO:0000313" key="1">
    <source>
        <dbReference type="EMBL" id="MFD2187894.1"/>
    </source>
</evidence>
<comment type="caution">
    <text evidence="1">The sequence shown here is derived from an EMBL/GenBank/DDBJ whole genome shotgun (WGS) entry which is preliminary data.</text>
</comment>
<gene>
    <name evidence="1" type="ORF">ACFSJT_13910</name>
</gene>
<dbReference type="EMBL" id="JBHUHY010000015">
    <property type="protein sequence ID" value="MFD2187894.1"/>
    <property type="molecule type" value="Genomic_DNA"/>
</dbReference>
<reference evidence="2" key="1">
    <citation type="journal article" date="2019" name="Int. J. Syst. Evol. Microbiol.">
        <title>The Global Catalogue of Microorganisms (GCM) 10K type strain sequencing project: providing services to taxonomists for standard genome sequencing and annotation.</title>
        <authorList>
            <consortium name="The Broad Institute Genomics Platform"/>
            <consortium name="The Broad Institute Genome Sequencing Center for Infectious Disease"/>
            <person name="Wu L."/>
            <person name="Ma J."/>
        </authorList>
    </citation>
    <scope>NUCLEOTIDE SEQUENCE [LARGE SCALE GENOMIC DNA]</scope>
    <source>
        <strain evidence="2">DT92</strain>
    </source>
</reference>
<evidence type="ECO:0000313" key="2">
    <source>
        <dbReference type="Proteomes" id="UP001597344"/>
    </source>
</evidence>
<keyword evidence="2" id="KW-1185">Reference proteome</keyword>
<proteinExistence type="predicted"/>
<dbReference type="Proteomes" id="UP001597344">
    <property type="component" value="Unassembled WGS sequence"/>
</dbReference>
<organism evidence="1 2">
    <name type="scientific">Aquimarina celericrescens</name>
    <dbReference type="NCBI Taxonomy" id="1964542"/>
    <lineage>
        <taxon>Bacteria</taxon>
        <taxon>Pseudomonadati</taxon>
        <taxon>Bacteroidota</taxon>
        <taxon>Flavobacteriia</taxon>
        <taxon>Flavobacteriales</taxon>
        <taxon>Flavobacteriaceae</taxon>
        <taxon>Aquimarina</taxon>
    </lineage>
</organism>